<dbReference type="OrthoDB" id="203862at2759"/>
<keyword evidence="3 6" id="KW-1133">Transmembrane helix</keyword>
<dbReference type="InterPro" id="IPR006202">
    <property type="entry name" value="Neur_chan_lig-bd"/>
</dbReference>
<dbReference type="InterPro" id="IPR038050">
    <property type="entry name" value="Neuro_actylchol_rec"/>
</dbReference>
<feature type="compositionally biased region" description="Basic residues" evidence="5">
    <location>
        <begin position="41"/>
        <end position="51"/>
    </location>
</feature>
<feature type="transmembrane region" description="Helical" evidence="6">
    <location>
        <begin position="381"/>
        <end position="400"/>
    </location>
</feature>
<feature type="transmembrane region" description="Helical" evidence="6">
    <location>
        <begin position="448"/>
        <end position="469"/>
    </location>
</feature>
<dbReference type="Proteomes" id="UP000549394">
    <property type="component" value="Unassembled WGS sequence"/>
</dbReference>
<keyword evidence="9" id="KW-1185">Reference proteome</keyword>
<dbReference type="GO" id="GO:0004888">
    <property type="term" value="F:transmembrane signaling receptor activity"/>
    <property type="evidence" value="ECO:0007669"/>
    <property type="project" value="InterPro"/>
</dbReference>
<dbReference type="InterPro" id="IPR006201">
    <property type="entry name" value="Neur_channel"/>
</dbReference>
<evidence type="ECO:0000256" key="3">
    <source>
        <dbReference type="ARBA" id="ARBA00022989"/>
    </source>
</evidence>
<evidence type="ECO:0000256" key="2">
    <source>
        <dbReference type="ARBA" id="ARBA00022692"/>
    </source>
</evidence>
<evidence type="ECO:0000256" key="6">
    <source>
        <dbReference type="SAM" id="Phobius"/>
    </source>
</evidence>
<dbReference type="InterPro" id="IPR036734">
    <property type="entry name" value="Neur_chan_lig-bd_sf"/>
</dbReference>
<gene>
    <name evidence="8" type="ORF">DGYR_LOCUS7777</name>
</gene>
<dbReference type="FunFam" id="2.70.170.10:FF:000053">
    <property type="entry name" value="Predicted protein"/>
    <property type="match status" value="1"/>
</dbReference>
<keyword evidence="2 6" id="KW-0812">Transmembrane</keyword>
<evidence type="ECO:0000256" key="1">
    <source>
        <dbReference type="ARBA" id="ARBA00004141"/>
    </source>
</evidence>
<dbReference type="AlphaFoldDB" id="A0A7I8VVR3"/>
<feature type="transmembrane region" description="Helical" evidence="6">
    <location>
        <begin position="412"/>
        <end position="436"/>
    </location>
</feature>
<dbReference type="InterPro" id="IPR036719">
    <property type="entry name" value="Neuro-gated_channel_TM_sf"/>
</dbReference>
<accession>A0A7I8VVR3</accession>
<comment type="caution">
    <text evidence="8">The sequence shown here is derived from an EMBL/GenBank/DDBJ whole genome shotgun (WGS) entry which is preliminary data.</text>
</comment>
<protein>
    <submittedName>
        <fullName evidence="8">DgyrCDS8155</fullName>
    </submittedName>
</protein>
<evidence type="ECO:0000256" key="5">
    <source>
        <dbReference type="SAM" id="MobiDB-lite"/>
    </source>
</evidence>
<proteinExistence type="predicted"/>
<dbReference type="GO" id="GO:0005230">
    <property type="term" value="F:extracellular ligand-gated monoatomic ion channel activity"/>
    <property type="evidence" value="ECO:0007669"/>
    <property type="project" value="InterPro"/>
</dbReference>
<organism evidence="8 9">
    <name type="scientific">Dimorphilus gyrociliatus</name>
    <dbReference type="NCBI Taxonomy" id="2664684"/>
    <lineage>
        <taxon>Eukaryota</taxon>
        <taxon>Metazoa</taxon>
        <taxon>Spiralia</taxon>
        <taxon>Lophotrochozoa</taxon>
        <taxon>Annelida</taxon>
        <taxon>Polychaeta</taxon>
        <taxon>Polychaeta incertae sedis</taxon>
        <taxon>Dinophilidae</taxon>
        <taxon>Dimorphilus</taxon>
    </lineage>
</organism>
<dbReference type="Pfam" id="PF02931">
    <property type="entry name" value="Neur_chan_LBD"/>
    <property type="match status" value="1"/>
</dbReference>
<name>A0A7I8VVR3_9ANNE</name>
<feature type="region of interest" description="Disordered" evidence="5">
    <location>
        <begin position="31"/>
        <end position="60"/>
    </location>
</feature>
<dbReference type="Gene3D" id="1.20.58.390">
    <property type="entry name" value="Neurotransmitter-gated ion-channel transmembrane domain"/>
    <property type="match status" value="1"/>
</dbReference>
<dbReference type="EMBL" id="CAJFCJ010000010">
    <property type="protein sequence ID" value="CAD5119556.1"/>
    <property type="molecule type" value="Genomic_DNA"/>
</dbReference>
<dbReference type="PANTHER" id="PTHR18945">
    <property type="entry name" value="NEUROTRANSMITTER GATED ION CHANNEL"/>
    <property type="match status" value="1"/>
</dbReference>
<dbReference type="GO" id="GO:0016020">
    <property type="term" value="C:membrane"/>
    <property type="evidence" value="ECO:0007669"/>
    <property type="project" value="UniProtKB-SubCell"/>
</dbReference>
<reference evidence="8 9" key="1">
    <citation type="submission" date="2020-08" db="EMBL/GenBank/DDBJ databases">
        <authorList>
            <person name="Hejnol A."/>
        </authorList>
    </citation>
    <scope>NUCLEOTIDE SEQUENCE [LARGE SCALE GENOMIC DNA]</scope>
</reference>
<dbReference type="Gene3D" id="2.70.170.10">
    <property type="entry name" value="Neurotransmitter-gated ion-channel ligand-binding domain"/>
    <property type="match status" value="1"/>
</dbReference>
<comment type="subcellular location">
    <subcellularLocation>
        <location evidence="1">Membrane</location>
        <topology evidence="1">Multi-pass membrane protein</topology>
    </subcellularLocation>
</comment>
<evidence type="ECO:0000313" key="8">
    <source>
        <dbReference type="EMBL" id="CAD5119556.1"/>
    </source>
</evidence>
<feature type="domain" description="Neurotransmitter-gated ion-channel ligand-binding" evidence="7">
    <location>
        <begin position="159"/>
        <end position="330"/>
    </location>
</feature>
<feature type="transmembrane region" description="Helical" evidence="6">
    <location>
        <begin position="349"/>
        <end position="369"/>
    </location>
</feature>
<evidence type="ECO:0000259" key="7">
    <source>
        <dbReference type="Pfam" id="PF02931"/>
    </source>
</evidence>
<dbReference type="SUPFAM" id="SSF63712">
    <property type="entry name" value="Nicotinic receptor ligand binding domain-like"/>
    <property type="match status" value="1"/>
</dbReference>
<evidence type="ECO:0000256" key="4">
    <source>
        <dbReference type="ARBA" id="ARBA00023136"/>
    </source>
</evidence>
<keyword evidence="4 6" id="KW-0472">Membrane</keyword>
<evidence type="ECO:0000313" key="9">
    <source>
        <dbReference type="Proteomes" id="UP000549394"/>
    </source>
</evidence>
<dbReference type="SUPFAM" id="SSF90112">
    <property type="entry name" value="Neurotransmitter-gated ion-channel transmembrane pore"/>
    <property type="match status" value="1"/>
</dbReference>
<sequence>MNVSGRTTALFGATENTTATASAGKVRLDKYSTPMGGQYGHRMRSSSTRRARSLDSVSSGSKNDCCISNLTEYGTDCREEDEDALLRLERGEEESSGGGVSSRNSLVPEVRIDLDPADRLTEAIELLRETLVENAAAAHRTRRRQTRADVLRDERLRIRKEKVLVELRVVFLKIGEIDTLKEQYSADTFIQARWREPALDGKSVDELKRIELDKLWNPLLYIDNVLSETKEATWLTATTNSKGEAFILERRRVRGVFLENLELNDFPLDVQDLTITMTSERPDTEIDIIPDELEMSGINVQTFVDQQEWRLHEHIEVAKKIMTQEYSSSNRCHPALSVTCRAARRPGYFYWNVFLVMFFISALSFATFAVSPELPQNRLQLSFTLLLTSVAFKFVINQSLPKISYLTYMDKYVLLSLVILCVVCIWHALITVFFHHGSEFLARMERDVFLAFAVIYILCHVVFVFWLYFDACKRRRIMKRKDREYLEFLAKKKAWQEKIKDLHPQSRRHSTMLVHAI</sequence>